<comment type="similarity">
    <text evidence="1">Belongs to the bactofilin family.</text>
</comment>
<proteinExistence type="inferred from homology"/>
<dbReference type="EMBL" id="RKQL01000001">
    <property type="protein sequence ID" value="RPE72788.1"/>
    <property type="molecule type" value="Genomic_DNA"/>
</dbReference>
<dbReference type="InterPro" id="IPR007607">
    <property type="entry name" value="BacA/B"/>
</dbReference>
<evidence type="ECO:0000256" key="1">
    <source>
        <dbReference type="ARBA" id="ARBA00044755"/>
    </source>
</evidence>
<dbReference type="Proteomes" id="UP000272193">
    <property type="component" value="Unassembled WGS sequence"/>
</dbReference>
<feature type="compositionally biased region" description="Low complexity" evidence="2">
    <location>
        <begin position="15"/>
        <end position="37"/>
    </location>
</feature>
<sequence length="201" mass="19912">MATPFFSKREPELTPAAHPSAGSSGPSAAGPLRAGSPTAASQRTGLNPAAWAPDAASGAAASATASAAGAPVREGGSRLIVGPNIKLKGVEITDCDTLVVEGLVEATMDSRLMQIAPIGAFQGSAQIDTAEIHGAFDGDLTVRDKLVIYATGRVSGTIRYGKLVIEEGGQLSGQISFGTGDKARSATAAANAGAPGGLKAA</sequence>
<evidence type="ECO:0000256" key="2">
    <source>
        <dbReference type="SAM" id="MobiDB-lite"/>
    </source>
</evidence>
<evidence type="ECO:0000313" key="3">
    <source>
        <dbReference type="EMBL" id="RPE72788.1"/>
    </source>
</evidence>
<organism evidence="3 4">
    <name type="scientific">Tibeticola sediminis</name>
    <dbReference type="NCBI Taxonomy" id="1917811"/>
    <lineage>
        <taxon>Bacteria</taxon>
        <taxon>Pseudomonadati</taxon>
        <taxon>Pseudomonadota</taxon>
        <taxon>Betaproteobacteria</taxon>
        <taxon>Burkholderiales</taxon>
        <taxon>Comamonadaceae</taxon>
        <taxon>Tibeticola</taxon>
    </lineage>
</organism>
<evidence type="ECO:0000313" key="4">
    <source>
        <dbReference type="Proteomes" id="UP000272193"/>
    </source>
</evidence>
<keyword evidence="4" id="KW-1185">Reference proteome</keyword>
<dbReference type="PANTHER" id="PTHR35024:SF4">
    <property type="entry name" value="POLYMER-FORMING CYTOSKELETAL PROTEIN"/>
    <property type="match status" value="1"/>
</dbReference>
<comment type="caution">
    <text evidence="3">The sequence shown here is derived from an EMBL/GenBank/DDBJ whole genome shotgun (WGS) entry which is preliminary data.</text>
</comment>
<accession>A0A3N4URW4</accession>
<gene>
    <name evidence="3" type="ORF">EDC62_0494</name>
</gene>
<protein>
    <submittedName>
        <fullName evidence="3">Polymer-forming protein</fullName>
    </submittedName>
</protein>
<reference evidence="3 4" key="1">
    <citation type="submission" date="2018-11" db="EMBL/GenBank/DDBJ databases">
        <title>Genomic Encyclopedia of Type Strains, Phase IV (KMG-IV): sequencing the most valuable type-strain genomes for metagenomic binning, comparative biology and taxonomic classification.</title>
        <authorList>
            <person name="Goeker M."/>
        </authorList>
    </citation>
    <scope>NUCLEOTIDE SEQUENCE [LARGE SCALE GENOMIC DNA]</scope>
    <source>
        <strain evidence="3 4">DSM 101684</strain>
    </source>
</reference>
<dbReference type="Pfam" id="PF04519">
    <property type="entry name" value="Bactofilin"/>
    <property type="match status" value="1"/>
</dbReference>
<dbReference type="AlphaFoldDB" id="A0A3N4URW4"/>
<dbReference type="PANTHER" id="PTHR35024">
    <property type="entry name" value="HYPOTHETICAL CYTOSOLIC PROTEIN"/>
    <property type="match status" value="1"/>
</dbReference>
<feature type="region of interest" description="Disordered" evidence="2">
    <location>
        <begin position="1"/>
        <end position="52"/>
    </location>
</feature>
<name>A0A3N4URW4_9BURK</name>
<dbReference type="RefSeq" id="WP_211330895.1">
    <property type="nucleotide sequence ID" value="NZ_RKQL01000001.1"/>
</dbReference>